<dbReference type="Proteomes" id="UP000035963">
    <property type="component" value="Unassembled WGS sequence"/>
</dbReference>
<dbReference type="AlphaFoldDB" id="A0A0J1CXK2"/>
<evidence type="ECO:0000256" key="2">
    <source>
        <dbReference type="ARBA" id="ARBA00022729"/>
    </source>
</evidence>
<comment type="caution">
    <text evidence="5">The sequence shown here is derived from an EMBL/GenBank/DDBJ whole genome shotgun (WGS) entry which is preliminary data.</text>
</comment>
<accession>A0A0J1CXK2</accession>
<dbReference type="GO" id="GO:1904680">
    <property type="term" value="F:peptide transmembrane transporter activity"/>
    <property type="evidence" value="ECO:0007669"/>
    <property type="project" value="TreeGrafter"/>
</dbReference>
<sequence>MCRHRSPQGKFIVTSKRPKPLPPSTSTLLFRDDPLGAAVADLKRRRLLKGAGALLAGAATPFMFTGQAWALTEPLPITLDGAKRGGTLTAVIHPEPPTLAFFVNSATMIGAVASKIFDGLVEYGPDLKPRPQLAESWTVSPDSLTWTFKLRQHATWHDGQPFTAADVKFSAEEVWLKISPASRRVLQYLTKIDTPDAHTVVLHLSKSTPATFGILDSLGTPILPKHLYENTDIRNNPYNNKPVGTGPFVFKEWLRGDRIVLDRNEKYWAPGQPYLDRLTWKITPDVSGRATALETGAAQYGERNPVTFADADRLATLPNLVVSREGYKGYAAWFWLEPNLRDPILAKLEVRQAIAHAINRDVLVKTVWGGYAVPATGPESSLVKAFYTPDTQQYPYDPKLAETLLDKAGFPKQADGWRFKLNHDFIPYGDDYRRTGEFVRQALRRVGIDVTLRGQDLPTWIKNVFTDYNFQLISSWGTDGLDPQIGIEQHYWSKAEAKGTPWFNASGYASPEMDHVIEAAQTETDPAKRRDLYFQLQKIAQRDLSLINLFEFRWFGVWAKNLRNVTDTASHSRANFARVWFDKA</sequence>
<evidence type="ECO:0000313" key="6">
    <source>
        <dbReference type="Proteomes" id="UP000035963"/>
    </source>
</evidence>
<feature type="transmembrane region" description="Helical" evidence="3">
    <location>
        <begin position="51"/>
        <end position="70"/>
    </location>
</feature>
<dbReference type="PIRSF" id="PIRSF002741">
    <property type="entry name" value="MppA"/>
    <property type="match status" value="1"/>
</dbReference>
<reference evidence="5 6" key="1">
    <citation type="journal article" date="2015" name="Genome Announc.">
        <title>Draft Genome Sequence of Burkholderia sp. Strain PML1(12), an Ectomycorrhizosphere-Inhabiting Bacterium with Effective Mineral-Weathering Ability.</title>
        <authorList>
            <person name="Uroz S."/>
            <person name="Oger P."/>
        </authorList>
    </citation>
    <scope>NUCLEOTIDE SEQUENCE [LARGE SCALE GENOMIC DNA]</scope>
    <source>
        <strain evidence="6">PML1(12)</strain>
    </source>
</reference>
<evidence type="ECO:0000256" key="3">
    <source>
        <dbReference type="SAM" id="Phobius"/>
    </source>
</evidence>
<keyword evidence="3" id="KW-0472">Membrane</keyword>
<dbReference type="InterPro" id="IPR039424">
    <property type="entry name" value="SBP_5"/>
</dbReference>
<dbReference type="CDD" id="cd08517">
    <property type="entry name" value="PBP2_NikA_DppA_OppA_like_13"/>
    <property type="match status" value="1"/>
</dbReference>
<dbReference type="Gene3D" id="3.40.190.10">
    <property type="entry name" value="Periplasmic binding protein-like II"/>
    <property type="match status" value="1"/>
</dbReference>
<dbReference type="Gene3D" id="3.10.105.10">
    <property type="entry name" value="Dipeptide-binding Protein, Domain 3"/>
    <property type="match status" value="1"/>
</dbReference>
<evidence type="ECO:0000259" key="4">
    <source>
        <dbReference type="Pfam" id="PF00496"/>
    </source>
</evidence>
<keyword evidence="3" id="KW-0812">Transmembrane</keyword>
<comment type="similarity">
    <text evidence="1">Belongs to the bacterial solute-binding protein 5 family.</text>
</comment>
<keyword evidence="2" id="KW-0732">Signal</keyword>
<dbReference type="GO" id="GO:0043190">
    <property type="term" value="C:ATP-binding cassette (ABC) transporter complex"/>
    <property type="evidence" value="ECO:0007669"/>
    <property type="project" value="InterPro"/>
</dbReference>
<keyword evidence="6" id="KW-1185">Reference proteome</keyword>
<evidence type="ECO:0000313" key="5">
    <source>
        <dbReference type="EMBL" id="KLU25282.1"/>
    </source>
</evidence>
<dbReference type="SUPFAM" id="SSF53850">
    <property type="entry name" value="Periplasmic binding protein-like II"/>
    <property type="match status" value="1"/>
</dbReference>
<dbReference type="Pfam" id="PF00496">
    <property type="entry name" value="SBP_bac_5"/>
    <property type="match status" value="1"/>
</dbReference>
<dbReference type="InterPro" id="IPR030678">
    <property type="entry name" value="Peptide/Ni-bd"/>
</dbReference>
<proteinExistence type="inferred from homology"/>
<dbReference type="EMBL" id="AEJF01000095">
    <property type="protein sequence ID" value="KLU25282.1"/>
    <property type="molecule type" value="Genomic_DNA"/>
</dbReference>
<dbReference type="GO" id="GO:0015833">
    <property type="term" value="P:peptide transport"/>
    <property type="evidence" value="ECO:0007669"/>
    <property type="project" value="TreeGrafter"/>
</dbReference>
<evidence type="ECO:0000256" key="1">
    <source>
        <dbReference type="ARBA" id="ARBA00005695"/>
    </source>
</evidence>
<organism evidence="5 6">
    <name type="scientific">Caballeronia mineralivorans PML1(12)</name>
    <dbReference type="NCBI Taxonomy" id="908627"/>
    <lineage>
        <taxon>Bacteria</taxon>
        <taxon>Pseudomonadati</taxon>
        <taxon>Pseudomonadota</taxon>
        <taxon>Betaproteobacteria</taxon>
        <taxon>Burkholderiales</taxon>
        <taxon>Burkholderiaceae</taxon>
        <taxon>Caballeronia</taxon>
    </lineage>
</organism>
<protein>
    <submittedName>
        <fullName evidence="5">ABC transporter substrate-binding protein</fullName>
    </submittedName>
</protein>
<dbReference type="InterPro" id="IPR000914">
    <property type="entry name" value="SBP_5_dom"/>
</dbReference>
<dbReference type="InterPro" id="IPR006311">
    <property type="entry name" value="TAT_signal"/>
</dbReference>
<dbReference type="PATRIC" id="fig|908627.4.peg.3498"/>
<dbReference type="PANTHER" id="PTHR30290">
    <property type="entry name" value="PERIPLASMIC BINDING COMPONENT OF ABC TRANSPORTER"/>
    <property type="match status" value="1"/>
</dbReference>
<name>A0A0J1CXK2_9BURK</name>
<dbReference type="PANTHER" id="PTHR30290:SF38">
    <property type="entry name" value="D,D-DIPEPTIDE-BINDING PERIPLASMIC PROTEIN DDPA-RELATED"/>
    <property type="match status" value="1"/>
</dbReference>
<dbReference type="PROSITE" id="PS51318">
    <property type="entry name" value="TAT"/>
    <property type="match status" value="1"/>
</dbReference>
<dbReference type="GO" id="GO:0030288">
    <property type="term" value="C:outer membrane-bounded periplasmic space"/>
    <property type="evidence" value="ECO:0007669"/>
    <property type="project" value="UniProtKB-ARBA"/>
</dbReference>
<keyword evidence="3" id="KW-1133">Transmembrane helix</keyword>
<gene>
    <name evidence="5" type="ORF">EOS_15685</name>
</gene>
<feature type="domain" description="Solute-binding protein family 5" evidence="4">
    <location>
        <begin position="128"/>
        <end position="489"/>
    </location>
</feature>